<protein>
    <submittedName>
        <fullName evidence="7">Related to formate/nitrite transporter</fullName>
    </submittedName>
</protein>
<keyword evidence="4 6" id="KW-0472">Membrane</keyword>
<dbReference type="GO" id="GO:0015513">
    <property type="term" value="F:high-affinity secondary active nitrite transmembrane transporter activity"/>
    <property type="evidence" value="ECO:0007669"/>
    <property type="project" value="TreeGrafter"/>
</dbReference>
<dbReference type="EMBL" id="OOIP01000001">
    <property type="protein sequence ID" value="SPO34879.1"/>
    <property type="molecule type" value="Genomic_DNA"/>
</dbReference>
<keyword evidence="3 6" id="KW-1133">Transmembrane helix</keyword>
<evidence type="ECO:0000256" key="1">
    <source>
        <dbReference type="ARBA" id="ARBA00004141"/>
    </source>
</evidence>
<evidence type="ECO:0000256" key="6">
    <source>
        <dbReference type="SAM" id="Phobius"/>
    </source>
</evidence>
<dbReference type="GO" id="GO:0015707">
    <property type="term" value="P:nitrite transport"/>
    <property type="evidence" value="ECO:0007669"/>
    <property type="project" value="TreeGrafter"/>
</dbReference>
<reference evidence="7 8" key="1">
    <citation type="submission" date="2018-03" db="EMBL/GenBank/DDBJ databases">
        <authorList>
            <person name="Guldener U."/>
        </authorList>
    </citation>
    <scope>NUCLEOTIDE SEQUENCE [LARGE SCALE GENOMIC DNA]</scope>
    <source>
        <strain evidence="7 8">DAOM196992</strain>
    </source>
</reference>
<dbReference type="PANTHER" id="PTHR30520">
    <property type="entry name" value="FORMATE TRANSPORTER-RELATED"/>
    <property type="match status" value="1"/>
</dbReference>
<dbReference type="InterPro" id="IPR023271">
    <property type="entry name" value="Aquaporin-like"/>
</dbReference>
<feature type="transmembrane region" description="Helical" evidence="6">
    <location>
        <begin position="112"/>
        <end position="138"/>
    </location>
</feature>
<dbReference type="Pfam" id="PF01226">
    <property type="entry name" value="Form_Nir_trans"/>
    <property type="match status" value="1"/>
</dbReference>
<evidence type="ECO:0000256" key="5">
    <source>
        <dbReference type="ARBA" id="ARBA00049660"/>
    </source>
</evidence>
<gene>
    <name evidence="7" type="ORF">PSFLO_00350</name>
</gene>
<dbReference type="PANTHER" id="PTHR30520:SF6">
    <property type="entry name" value="FORMATE_NITRATE FAMILY TRANSPORTER (EUROFUNG)"/>
    <property type="match status" value="1"/>
</dbReference>
<evidence type="ECO:0000256" key="3">
    <source>
        <dbReference type="ARBA" id="ARBA00022989"/>
    </source>
</evidence>
<organism evidence="7 8">
    <name type="scientific">Pseudozyma flocculosa</name>
    <dbReference type="NCBI Taxonomy" id="84751"/>
    <lineage>
        <taxon>Eukaryota</taxon>
        <taxon>Fungi</taxon>
        <taxon>Dikarya</taxon>
        <taxon>Basidiomycota</taxon>
        <taxon>Ustilaginomycotina</taxon>
        <taxon>Ustilaginomycetes</taxon>
        <taxon>Ustilaginales</taxon>
        <taxon>Ustilaginaceae</taxon>
        <taxon>Pseudozyma</taxon>
    </lineage>
</organism>
<dbReference type="Gene3D" id="1.20.1080.10">
    <property type="entry name" value="Glycerol uptake facilitator protein"/>
    <property type="match status" value="1"/>
</dbReference>
<evidence type="ECO:0000256" key="4">
    <source>
        <dbReference type="ARBA" id="ARBA00023136"/>
    </source>
</evidence>
<dbReference type="OrthoDB" id="4829at2759"/>
<comment type="subcellular location">
    <subcellularLocation>
        <location evidence="1">Membrane</location>
        <topology evidence="1">Multi-pass membrane protein</topology>
    </subcellularLocation>
</comment>
<feature type="transmembrane region" description="Helical" evidence="6">
    <location>
        <begin position="239"/>
        <end position="262"/>
    </location>
</feature>
<keyword evidence="2 6" id="KW-0812">Transmembrane</keyword>
<proteinExistence type="inferred from homology"/>
<feature type="transmembrane region" description="Helical" evidence="6">
    <location>
        <begin position="76"/>
        <end position="100"/>
    </location>
</feature>
<dbReference type="Proteomes" id="UP000323386">
    <property type="component" value="Unassembled WGS sequence"/>
</dbReference>
<sequence length="310" mass="33349">MTAPASTQMLSIEHAVWNWIETGPKRHAMPVGHRLVRGIMAGFLLSTGGCLVQILTADPWLAQNAAGLLKILQAAVFPWGLVMIVLLQADLVTGEMAIFIASTIKRRVPPWAFLYGWAITFLGNLIGALFYAAILIHFGKVYSDPMLAGAAASANAKVASINFLEIWLRAIGCNALVCIAVFQASMATDMISKIVTSYFPIFLFVATGFEHVVANMFLIPEGLLTGRASFGVGEYIWKSIIASFLGNVMGAGLLVLPMVYLYGGDEHDPALKASGELPALPSIDTTRRSSYAQDKTKPYTVDIESHGVAA</sequence>
<feature type="transmembrane region" description="Helical" evidence="6">
    <location>
        <begin position="166"/>
        <end position="186"/>
    </location>
</feature>
<dbReference type="InterPro" id="IPR000292">
    <property type="entry name" value="For/NO2_transpt"/>
</dbReference>
<evidence type="ECO:0000313" key="7">
    <source>
        <dbReference type="EMBL" id="SPO34879.1"/>
    </source>
</evidence>
<keyword evidence="8" id="KW-1185">Reference proteome</keyword>
<accession>A0A5C3EUS1</accession>
<dbReference type="GO" id="GO:0005886">
    <property type="term" value="C:plasma membrane"/>
    <property type="evidence" value="ECO:0007669"/>
    <property type="project" value="TreeGrafter"/>
</dbReference>
<feature type="transmembrane region" description="Helical" evidence="6">
    <location>
        <begin position="198"/>
        <end position="219"/>
    </location>
</feature>
<dbReference type="AlphaFoldDB" id="A0A5C3EUS1"/>
<feature type="transmembrane region" description="Helical" evidence="6">
    <location>
        <begin position="35"/>
        <end position="56"/>
    </location>
</feature>
<name>A0A5C3EUS1_9BASI</name>
<comment type="similarity">
    <text evidence="5">Belongs to the FNT transporter (TC 1.A.16) family.</text>
</comment>
<evidence type="ECO:0000313" key="8">
    <source>
        <dbReference type="Proteomes" id="UP000323386"/>
    </source>
</evidence>
<evidence type="ECO:0000256" key="2">
    <source>
        <dbReference type="ARBA" id="ARBA00022692"/>
    </source>
</evidence>